<protein>
    <submittedName>
        <fullName evidence="1">Uncharacterized protein</fullName>
    </submittedName>
</protein>
<comment type="caution">
    <text evidence="1">The sequence shown here is derived from an EMBL/GenBank/DDBJ whole genome shotgun (WGS) entry which is preliminary data.</text>
</comment>
<gene>
    <name evidence="1" type="ORF">PV02_09660</name>
</gene>
<reference evidence="1 2" key="1">
    <citation type="journal article" date="2011" name="Appl. Environ. Microbiol.">
        <title>Methanogenic archaea isolated from Taiwan's Chelungpu fault.</title>
        <authorList>
            <person name="Wu S.Y."/>
            <person name="Lai M.C."/>
        </authorList>
    </citation>
    <scope>NUCLEOTIDE SEQUENCE [LARGE SCALE GENOMIC DNA]</scope>
    <source>
        <strain evidence="1 2">St545Mb</strain>
    </source>
</reference>
<evidence type="ECO:0000313" key="2">
    <source>
        <dbReference type="Proteomes" id="UP001206983"/>
    </source>
</evidence>
<evidence type="ECO:0000313" key="1">
    <source>
        <dbReference type="EMBL" id="MCQ6963366.1"/>
    </source>
</evidence>
<proteinExistence type="predicted"/>
<dbReference type="Proteomes" id="UP001206983">
    <property type="component" value="Unassembled WGS sequence"/>
</dbReference>
<name>A0AAE3KY34_9EURY</name>
<dbReference type="AlphaFoldDB" id="A0AAE3KY34"/>
<dbReference type="EMBL" id="JTEO01000005">
    <property type="protein sequence ID" value="MCQ6963366.1"/>
    <property type="molecule type" value="Genomic_DNA"/>
</dbReference>
<sequence>MKHRSAYTVCIIILASFVFQSGCIGASPEESVESTVVDFLNAVNEDDPGTAFALYRGKDFLAPASITMIFKNKGIAEGGIKEINITSAEVSDSLALVQTECLVASLDLSGKEKGTSTIPIYFRLQDSEVGWIITRVSFTPLEMGEAAELDIEVKRTVIDDIADNSGMIFIASVLMLGSGVYLNKQEKDKKKNANRVIDTSNATELPRETLSQYIRLVPVHQVTAGSKTTVDVWVKNFAQQPYENFAIRARFASTVDVEMPSLFFGTIAPGETAKRTWVLKPKVAGWMGVEEPTVVFEYMGNRYTGTLDPVWVQVQ</sequence>
<organism evidence="1 2">
    <name type="scientific">Methanolobus chelungpuianus</name>
    <dbReference type="NCBI Taxonomy" id="502115"/>
    <lineage>
        <taxon>Archaea</taxon>
        <taxon>Methanobacteriati</taxon>
        <taxon>Methanobacteriota</taxon>
        <taxon>Stenosarchaea group</taxon>
        <taxon>Methanomicrobia</taxon>
        <taxon>Methanosarcinales</taxon>
        <taxon>Methanosarcinaceae</taxon>
        <taxon>Methanolobus</taxon>
    </lineage>
</organism>
<keyword evidence="2" id="KW-1185">Reference proteome</keyword>
<dbReference type="RefSeq" id="WP_256623230.1">
    <property type="nucleotide sequence ID" value="NZ_JTEO01000005.1"/>
</dbReference>
<accession>A0AAE3KY34</accession>